<dbReference type="AlphaFoldDB" id="A0A3C1KI21"/>
<organism evidence="2 3">
    <name type="scientific">Haliea salexigens</name>
    <dbReference type="NCBI Taxonomy" id="287487"/>
    <lineage>
        <taxon>Bacteria</taxon>
        <taxon>Pseudomonadati</taxon>
        <taxon>Pseudomonadota</taxon>
        <taxon>Gammaproteobacteria</taxon>
        <taxon>Cellvibrionales</taxon>
        <taxon>Halieaceae</taxon>
        <taxon>Haliea</taxon>
    </lineage>
</organism>
<dbReference type="STRING" id="1121937.GCA_000423125_00284"/>
<dbReference type="PANTHER" id="PTHR30212">
    <property type="entry name" value="PROTEIN YIIM"/>
    <property type="match status" value="1"/>
</dbReference>
<dbReference type="GO" id="GO:0030170">
    <property type="term" value="F:pyridoxal phosphate binding"/>
    <property type="evidence" value="ECO:0007669"/>
    <property type="project" value="InterPro"/>
</dbReference>
<dbReference type="InterPro" id="IPR005302">
    <property type="entry name" value="MoCF_Sase_C"/>
</dbReference>
<dbReference type="Pfam" id="PF03473">
    <property type="entry name" value="MOSC"/>
    <property type="match status" value="1"/>
</dbReference>
<dbReference type="EMBL" id="DMND01000022">
    <property type="protein sequence ID" value="HAN26349.1"/>
    <property type="molecule type" value="Genomic_DNA"/>
</dbReference>
<dbReference type="InterPro" id="IPR011037">
    <property type="entry name" value="Pyrv_Knase-like_insert_dom_sf"/>
</dbReference>
<name>A0A3C1KI21_9GAMM</name>
<gene>
    <name evidence="2" type="ORF">DCP75_01170</name>
</gene>
<comment type="caution">
    <text evidence="2">The sequence shown here is derived from an EMBL/GenBank/DDBJ whole genome shotgun (WGS) entry which is preliminary data.</text>
</comment>
<evidence type="ECO:0000313" key="3">
    <source>
        <dbReference type="Proteomes" id="UP000259273"/>
    </source>
</evidence>
<accession>A0A3C1KI21</accession>
<dbReference type="InterPro" id="IPR052353">
    <property type="entry name" value="Benzoxazolinone_Detox_Enz"/>
</dbReference>
<reference evidence="2 3" key="1">
    <citation type="journal article" date="2018" name="Nat. Biotechnol.">
        <title>A standardized bacterial taxonomy based on genome phylogeny substantially revises the tree of life.</title>
        <authorList>
            <person name="Parks D.H."/>
            <person name="Chuvochina M."/>
            <person name="Waite D.W."/>
            <person name="Rinke C."/>
            <person name="Skarshewski A."/>
            <person name="Chaumeil P.A."/>
            <person name="Hugenholtz P."/>
        </authorList>
    </citation>
    <scope>NUCLEOTIDE SEQUENCE [LARGE SCALE GENOMIC DNA]</scope>
    <source>
        <strain evidence="2">UBA9158</strain>
    </source>
</reference>
<feature type="domain" description="MOSC" evidence="1">
    <location>
        <begin position="106"/>
        <end position="178"/>
    </location>
</feature>
<dbReference type="Proteomes" id="UP000259273">
    <property type="component" value="Unassembled WGS sequence"/>
</dbReference>
<evidence type="ECO:0000259" key="1">
    <source>
        <dbReference type="Pfam" id="PF03473"/>
    </source>
</evidence>
<dbReference type="PANTHER" id="PTHR30212:SF2">
    <property type="entry name" value="PROTEIN YIIM"/>
    <property type="match status" value="1"/>
</dbReference>
<dbReference type="Gene3D" id="2.40.33.20">
    <property type="entry name" value="PK beta-barrel domain-like"/>
    <property type="match status" value="1"/>
</dbReference>
<dbReference type="GO" id="GO:0003824">
    <property type="term" value="F:catalytic activity"/>
    <property type="evidence" value="ECO:0007669"/>
    <property type="project" value="InterPro"/>
</dbReference>
<sequence>MFLSTQELVEGLPSILQSPRLEGTVELIVRRPEVGGREEVSEGELSLELGLMGDNWSARGYKKTADGSAHPDMQINLMNARVISLIARSRSRWKLAGDQFYVDLDLSKENLPPGTKLKIGDAVLEITAEPHLGCKKFIERFGRDAALFVNSERGKQLNLRGVNAKVIKAGSVGVGDVIGKLAAE</sequence>
<proteinExistence type="predicted"/>
<protein>
    <submittedName>
        <fullName evidence="2">MOSC domain-containing protein</fullName>
    </submittedName>
</protein>
<dbReference type="SUPFAM" id="SSF50800">
    <property type="entry name" value="PK beta-barrel domain-like"/>
    <property type="match status" value="1"/>
</dbReference>
<evidence type="ECO:0000313" key="2">
    <source>
        <dbReference type="EMBL" id="HAN26349.1"/>
    </source>
</evidence>
<dbReference type="GO" id="GO:0030151">
    <property type="term" value="F:molybdenum ion binding"/>
    <property type="evidence" value="ECO:0007669"/>
    <property type="project" value="InterPro"/>
</dbReference>